<keyword evidence="2" id="KW-1185">Reference proteome</keyword>
<dbReference type="EMBL" id="JARUJP010000014">
    <property type="protein sequence ID" value="MDW8801972.1"/>
    <property type="molecule type" value="Genomic_DNA"/>
</dbReference>
<accession>A0ABU4JV36</accession>
<proteinExistence type="predicted"/>
<reference evidence="1 2" key="1">
    <citation type="submission" date="2023-04" db="EMBL/GenBank/DDBJ databases">
        <title>Clostridium tannerae sp. nov., isolated from the fecal material of an alpaca.</title>
        <authorList>
            <person name="Miller S."/>
            <person name="Hendry M."/>
            <person name="King J."/>
            <person name="Sankaranarayanan K."/>
            <person name="Lawson P.A."/>
        </authorList>
    </citation>
    <scope>NUCLEOTIDE SEQUENCE [LARGE SCALE GENOMIC DNA]</scope>
    <source>
        <strain evidence="1 2">A1-XYC3</strain>
    </source>
</reference>
<name>A0ABU4JV36_9CLOT</name>
<dbReference type="Proteomes" id="UP001281656">
    <property type="component" value="Unassembled WGS sequence"/>
</dbReference>
<dbReference type="RefSeq" id="WP_318798353.1">
    <property type="nucleotide sequence ID" value="NZ_JARUJP010000014.1"/>
</dbReference>
<gene>
    <name evidence="1" type="ORF">P8V03_12515</name>
</gene>
<organism evidence="1 2">
    <name type="scientific">Clostridium tanneri</name>
    <dbReference type="NCBI Taxonomy" id="3037988"/>
    <lineage>
        <taxon>Bacteria</taxon>
        <taxon>Bacillati</taxon>
        <taxon>Bacillota</taxon>
        <taxon>Clostridia</taxon>
        <taxon>Eubacteriales</taxon>
        <taxon>Clostridiaceae</taxon>
        <taxon>Clostridium</taxon>
    </lineage>
</organism>
<comment type="caution">
    <text evidence="1">The sequence shown here is derived from an EMBL/GenBank/DDBJ whole genome shotgun (WGS) entry which is preliminary data.</text>
</comment>
<evidence type="ECO:0000313" key="1">
    <source>
        <dbReference type="EMBL" id="MDW8801972.1"/>
    </source>
</evidence>
<evidence type="ECO:0000313" key="2">
    <source>
        <dbReference type="Proteomes" id="UP001281656"/>
    </source>
</evidence>
<protein>
    <recommendedName>
        <fullName evidence="3">General stress protein 17M-like domain-containing protein</fullName>
    </recommendedName>
</protein>
<sequence length="145" mass="15983">MKIEAFFSGIKNANKAVEQLKSAGFKNTVADINDHYVEFNNGVQPRFPGTENAPNLSAMVLSSGEHIEDPSKRPLDAASPMVSGMGGFEEIIDVNYKVIVNLEETELEKAKGIIKEMGGDFKDPNLDLPHRLKDLTHIDDIDLDL</sequence>
<evidence type="ECO:0008006" key="3">
    <source>
        <dbReference type="Google" id="ProtNLM"/>
    </source>
</evidence>